<organism evidence="6 7">
    <name type="scientific">Capsaspora owczarzaki (strain ATCC 30864)</name>
    <dbReference type="NCBI Taxonomy" id="595528"/>
    <lineage>
        <taxon>Eukaryota</taxon>
        <taxon>Filasterea</taxon>
        <taxon>Capsaspora</taxon>
    </lineage>
</organism>
<dbReference type="InParanoid" id="A0A0D2VQD1"/>
<dbReference type="AlphaFoldDB" id="A0A0D2VQD1"/>
<dbReference type="PhylomeDB" id="A0A0D2VQD1"/>
<dbReference type="PROSITE" id="PS51792">
    <property type="entry name" value="YIPPEE"/>
    <property type="match status" value="1"/>
</dbReference>
<name>A0A0D2VQD1_CAPO3</name>
<dbReference type="Proteomes" id="UP000008743">
    <property type="component" value="Unassembled WGS sequence"/>
</dbReference>
<dbReference type="STRING" id="595528.A0A0D2VQD1"/>
<accession>A0A0D2VQD1</accession>
<dbReference type="FunCoup" id="A0A0D2VQD1">
    <property type="interactions" value="315"/>
</dbReference>
<dbReference type="PANTHER" id="PTHR13848">
    <property type="entry name" value="PROTEIN YIPPEE-LIKE CG15309-RELATED"/>
    <property type="match status" value="1"/>
</dbReference>
<reference evidence="7" key="1">
    <citation type="submission" date="2011-02" db="EMBL/GenBank/DDBJ databases">
        <title>The Genome Sequence of Capsaspora owczarzaki ATCC 30864.</title>
        <authorList>
            <person name="Russ C."/>
            <person name="Cuomo C."/>
            <person name="Burger G."/>
            <person name="Gray M.W."/>
            <person name="Holland P.W.H."/>
            <person name="King N."/>
            <person name="Lang F.B.F."/>
            <person name="Roger A.J."/>
            <person name="Ruiz-Trillo I."/>
            <person name="Young S.K."/>
            <person name="Zeng Q."/>
            <person name="Gargeya S."/>
            <person name="Alvarado L."/>
            <person name="Berlin A."/>
            <person name="Chapman S.B."/>
            <person name="Chen Z."/>
            <person name="Freedman E."/>
            <person name="Gellesch M."/>
            <person name="Goldberg J."/>
            <person name="Griggs A."/>
            <person name="Gujja S."/>
            <person name="Heilman E."/>
            <person name="Heiman D."/>
            <person name="Howarth C."/>
            <person name="Mehta T."/>
            <person name="Neiman D."/>
            <person name="Pearson M."/>
            <person name="Roberts A."/>
            <person name="Saif S."/>
            <person name="Shea T."/>
            <person name="Shenoy N."/>
            <person name="Sisk P."/>
            <person name="Stolte C."/>
            <person name="Sykes S."/>
            <person name="White J."/>
            <person name="Yandava C."/>
            <person name="Haas B."/>
            <person name="Nusbaum C."/>
            <person name="Birren B."/>
        </authorList>
    </citation>
    <scope>NUCLEOTIDE SEQUENCE</scope>
    <source>
        <strain evidence="7">ATCC 30864</strain>
    </source>
</reference>
<evidence type="ECO:0000259" key="5">
    <source>
        <dbReference type="PROSITE" id="PS51792"/>
    </source>
</evidence>
<dbReference type="EMBL" id="KE346364">
    <property type="protein sequence ID" value="KJE92852.1"/>
    <property type="molecule type" value="Genomic_DNA"/>
</dbReference>
<evidence type="ECO:0000256" key="1">
    <source>
        <dbReference type="ARBA" id="ARBA00005613"/>
    </source>
</evidence>
<keyword evidence="2" id="KW-0479">Metal-binding</keyword>
<evidence type="ECO:0000313" key="7">
    <source>
        <dbReference type="Proteomes" id="UP000008743"/>
    </source>
</evidence>
<dbReference type="InterPro" id="IPR034751">
    <property type="entry name" value="Yippee"/>
</dbReference>
<proteinExistence type="inferred from homology"/>
<keyword evidence="7" id="KW-1185">Reference proteome</keyword>
<evidence type="ECO:0000256" key="4">
    <source>
        <dbReference type="RuleBase" id="RU110713"/>
    </source>
</evidence>
<dbReference type="OrthoDB" id="6407410at2759"/>
<evidence type="ECO:0000256" key="2">
    <source>
        <dbReference type="ARBA" id="ARBA00022723"/>
    </source>
</evidence>
<evidence type="ECO:0000313" key="6">
    <source>
        <dbReference type="EMBL" id="KJE92852.1"/>
    </source>
</evidence>
<sequence>MGQLFFQYLSGRRVYACAACQIHLTRHDDIVSKAFHGTHGRAYLFEKVVNVQTGEPVERPMTTGIHIVVDVYCLKCSCILGWKYIKAYEESQKYKEGKVILEKALINEVDESALLA</sequence>
<dbReference type="GO" id="GO:0046872">
    <property type="term" value="F:metal ion binding"/>
    <property type="evidence" value="ECO:0007669"/>
    <property type="project" value="UniProtKB-KW"/>
</dbReference>
<dbReference type="InterPro" id="IPR004910">
    <property type="entry name" value="Yippee/Mis18/Cereblon"/>
</dbReference>
<evidence type="ECO:0000256" key="3">
    <source>
        <dbReference type="ARBA" id="ARBA00022833"/>
    </source>
</evidence>
<keyword evidence="3" id="KW-0862">Zinc</keyword>
<feature type="domain" description="Yippee" evidence="5">
    <location>
        <begin position="13"/>
        <end position="110"/>
    </location>
</feature>
<dbReference type="InterPro" id="IPR039058">
    <property type="entry name" value="Yippee_fam"/>
</dbReference>
<gene>
    <name evidence="6" type="ORF">CAOG_003743</name>
</gene>
<comment type="similarity">
    <text evidence="1 4">Belongs to the yippee family.</text>
</comment>
<protein>
    <recommendedName>
        <fullName evidence="4">Protein yippee-like</fullName>
    </recommendedName>
</protein>
<dbReference type="Pfam" id="PF03226">
    <property type="entry name" value="Yippee-Mis18"/>
    <property type="match status" value="1"/>
</dbReference>